<dbReference type="InterPro" id="IPR027417">
    <property type="entry name" value="P-loop_NTPase"/>
</dbReference>
<dbReference type="Gene3D" id="3.40.50.300">
    <property type="entry name" value="P-loop containing nucleotide triphosphate hydrolases"/>
    <property type="match status" value="1"/>
</dbReference>
<name>A0A7G9U8D9_9ABAC</name>
<accession>A0A7G9U8D9</accession>
<dbReference type="EMBL" id="MN750524">
    <property type="protein sequence ID" value="QNN89370.1"/>
    <property type="molecule type" value="Genomic_DNA"/>
</dbReference>
<dbReference type="SUPFAM" id="SSF52540">
    <property type="entry name" value="P-loop containing nucleoside triphosphate hydrolases"/>
    <property type="match status" value="1"/>
</dbReference>
<sequence>MNEYTSTYKMFRELVSIKRAQWTMIWLTFASVVLAVGLACYGAVVINEQMTSISRSVAAQLNNHEQLQRRIVAELNAGHNADFTYPLIVRSNNVMINVNTFAHTARVDAADVNYFSACPASTGYQKYLAQLYELPRPPVISNVFLFAGGHGLGKTYASFQLGRALSRFADTIVISVPMNTFGNINDAGVLISRLEDALDGKCYIVWTFDELDSYVMHRDDMREKGITQFAEYTGFIKNANRVLVFTTNNAQMLLHDYWADRKRIETNLTHYEHADDFRQALAFTRIDMTTFLQEGELSRLRSFVGNKLFVYEPFSAEKARAFAAQYLERAHVNASVKTLFDDDATYSVRKVKIALDDIINKV</sequence>
<proteinExistence type="predicted"/>
<organism evidence="1">
    <name type="scientific">Spilarctia obliqua nucleopolyhedrovirus</name>
    <dbReference type="NCBI Taxonomy" id="1638618"/>
    <lineage>
        <taxon>Viruses</taxon>
        <taxon>Viruses incertae sedis</taxon>
        <taxon>Naldaviricetes</taxon>
        <taxon>Lefavirales</taxon>
        <taxon>Baculoviridae</taxon>
        <taxon>Alphabaculovirus</taxon>
    </lineage>
</organism>
<protein>
    <submittedName>
        <fullName evidence="1">Uncharacterized protein</fullName>
    </submittedName>
</protein>
<evidence type="ECO:0000313" key="1">
    <source>
        <dbReference type="EMBL" id="QNN89370.1"/>
    </source>
</evidence>
<reference evidence="1" key="1">
    <citation type="submission" date="2019-11" db="EMBL/GenBank/DDBJ databases">
        <title>Studies on the baculoviruses infecting the caterpillars, Spilarctia obliqua Walker (Erebidae) and Pieris brassicae Linn. (Pieridae) (Insecta: Lepidoptera).</title>
        <authorList>
            <person name="Paul S."/>
            <person name="Arumugaperumal A."/>
            <person name="Sathiya Balasingh Thangapandi E.J.J."/>
            <person name="Sarjubala Devi H."/>
            <person name="Johnson T."/>
            <person name="Maisnam S."/>
            <person name="Krishnavel S."/>
            <person name="Soman Syamala S."/>
            <person name="Ramamoorthy S."/>
            <person name="Karthikeyan R."/>
            <person name="Subburaman C."/>
            <person name="Jeyaprakash R."/>
            <person name="Azhaguchamy M."/>
            <person name="Ramaiyer V."/>
            <person name="Sivasubramaniam S."/>
        </authorList>
    </citation>
    <scope>NUCLEOTIDE SEQUENCE</scope>
    <source>
        <strain evidence="1">Manipur</strain>
    </source>
</reference>